<proteinExistence type="predicted"/>
<sequence>MALLIAASLVLLSFNPVQRNEYLASIYPEAKIKKSAYDESLNSNDCFVGYVYEVRNGSSLLECYFIKSMGYKDFVHYMVEIDCGSERIKKVRLIEEHETDDYGGYIREGWFLERFENLSLNHPTEIVKMHKENDYDIVAITGATITSLSAVKAVNLAMENYKN</sequence>
<keyword evidence="3" id="KW-0285">Flavoprotein</keyword>
<evidence type="ECO:0000256" key="1">
    <source>
        <dbReference type="ARBA" id="ARBA00022448"/>
    </source>
</evidence>
<feature type="chain" id="PRO_5039101687" evidence="6">
    <location>
        <begin position="20"/>
        <end position="163"/>
    </location>
</feature>
<keyword evidence="9" id="KW-1185">Reference proteome</keyword>
<accession>A0A1M6HI73</accession>
<dbReference type="PANTHER" id="PTHR36118">
    <property type="entry name" value="ION-TRANSLOCATING OXIDOREDUCTASE COMPLEX SUBUNIT G"/>
    <property type="match status" value="1"/>
</dbReference>
<evidence type="ECO:0000256" key="4">
    <source>
        <dbReference type="ARBA" id="ARBA00022643"/>
    </source>
</evidence>
<reference evidence="8 9" key="1">
    <citation type="submission" date="2016-11" db="EMBL/GenBank/DDBJ databases">
        <authorList>
            <person name="Jaros S."/>
            <person name="Januszkiewicz K."/>
            <person name="Wedrychowicz H."/>
        </authorList>
    </citation>
    <scope>NUCLEOTIDE SEQUENCE [LARGE SCALE GENOMIC DNA]</scope>
    <source>
        <strain evidence="8 9">DSM 17477</strain>
    </source>
</reference>
<dbReference type="Proteomes" id="UP000184052">
    <property type="component" value="Unassembled WGS sequence"/>
</dbReference>
<dbReference type="GO" id="GO:0009055">
    <property type="term" value="F:electron transfer activity"/>
    <property type="evidence" value="ECO:0007669"/>
    <property type="project" value="InterPro"/>
</dbReference>
<evidence type="ECO:0000256" key="2">
    <source>
        <dbReference type="ARBA" id="ARBA00022553"/>
    </source>
</evidence>
<organism evidence="8 9">
    <name type="scientific">Dethiosulfatibacter aminovorans DSM 17477</name>
    <dbReference type="NCBI Taxonomy" id="1121476"/>
    <lineage>
        <taxon>Bacteria</taxon>
        <taxon>Bacillati</taxon>
        <taxon>Bacillota</taxon>
        <taxon>Tissierellia</taxon>
        <taxon>Dethiosulfatibacter</taxon>
    </lineage>
</organism>
<dbReference type="OrthoDB" id="9794010at2"/>
<evidence type="ECO:0000256" key="5">
    <source>
        <dbReference type="ARBA" id="ARBA00022982"/>
    </source>
</evidence>
<dbReference type="Pfam" id="PF04205">
    <property type="entry name" value="FMN_bind"/>
    <property type="match status" value="1"/>
</dbReference>
<evidence type="ECO:0000259" key="7">
    <source>
        <dbReference type="SMART" id="SM00900"/>
    </source>
</evidence>
<dbReference type="GO" id="GO:0022900">
    <property type="term" value="P:electron transport chain"/>
    <property type="evidence" value="ECO:0007669"/>
    <property type="project" value="InterPro"/>
</dbReference>
<evidence type="ECO:0000256" key="3">
    <source>
        <dbReference type="ARBA" id="ARBA00022630"/>
    </source>
</evidence>
<keyword evidence="2" id="KW-0597">Phosphoprotein</keyword>
<evidence type="ECO:0000313" key="9">
    <source>
        <dbReference type="Proteomes" id="UP000184052"/>
    </source>
</evidence>
<name>A0A1M6HI73_9FIRM</name>
<protein>
    <submittedName>
        <fullName evidence="8">FMN-binding domain-containing protein</fullName>
    </submittedName>
</protein>
<dbReference type="EMBL" id="FQZL01000013">
    <property type="protein sequence ID" value="SHJ21900.1"/>
    <property type="molecule type" value="Genomic_DNA"/>
</dbReference>
<dbReference type="InterPro" id="IPR007329">
    <property type="entry name" value="FMN-bd"/>
</dbReference>
<dbReference type="RefSeq" id="WP_139257985.1">
    <property type="nucleotide sequence ID" value="NZ_FQZL01000013.1"/>
</dbReference>
<dbReference type="GO" id="GO:0010181">
    <property type="term" value="F:FMN binding"/>
    <property type="evidence" value="ECO:0007669"/>
    <property type="project" value="InterPro"/>
</dbReference>
<feature type="domain" description="FMN-binding" evidence="7">
    <location>
        <begin position="70"/>
        <end position="161"/>
    </location>
</feature>
<keyword evidence="5" id="KW-0249">Electron transport</keyword>
<dbReference type="InterPro" id="IPR010209">
    <property type="entry name" value="Ion_transpt_RnfG/RsxG"/>
</dbReference>
<feature type="signal peptide" evidence="6">
    <location>
        <begin position="1"/>
        <end position="19"/>
    </location>
</feature>
<dbReference type="STRING" id="1121476.SAMN02745751_02027"/>
<keyword evidence="4" id="KW-0288">FMN</keyword>
<dbReference type="AlphaFoldDB" id="A0A1M6HI73"/>
<keyword evidence="6" id="KW-0732">Signal</keyword>
<keyword evidence="1" id="KW-0813">Transport</keyword>
<gene>
    <name evidence="8" type="ORF">SAMN02745751_02027</name>
</gene>
<dbReference type="SMART" id="SM00900">
    <property type="entry name" value="FMN_bind"/>
    <property type="match status" value="1"/>
</dbReference>
<dbReference type="GO" id="GO:0005886">
    <property type="term" value="C:plasma membrane"/>
    <property type="evidence" value="ECO:0007669"/>
    <property type="project" value="InterPro"/>
</dbReference>
<dbReference type="PANTHER" id="PTHR36118:SF1">
    <property type="entry name" value="ION-TRANSLOCATING OXIDOREDUCTASE COMPLEX SUBUNIT G"/>
    <property type="match status" value="1"/>
</dbReference>
<evidence type="ECO:0000313" key="8">
    <source>
        <dbReference type="EMBL" id="SHJ21900.1"/>
    </source>
</evidence>
<evidence type="ECO:0000256" key="6">
    <source>
        <dbReference type="SAM" id="SignalP"/>
    </source>
</evidence>